<dbReference type="AlphaFoldDB" id="A0A3S3LQZ2"/>
<sequence>MIVLLLLFFALGATLALLTWAELSSGRRDTPPPSAGAPAPADAPKTGARETGLARITAGPADPEAEDGPPGAALTRVRGFAPGDLLELELDIPAPAADEIRFEQAGPHARVLIAGAPVLLIEDTEAASLTPAIFRFRS</sequence>
<dbReference type="Proteomes" id="UP000288071">
    <property type="component" value="Unassembled WGS sequence"/>
</dbReference>
<feature type="compositionally biased region" description="Low complexity" evidence="1">
    <location>
        <begin position="36"/>
        <end position="46"/>
    </location>
</feature>
<name>A0A3S3LQZ2_9RHOB</name>
<dbReference type="RefSeq" id="WP_128154516.1">
    <property type="nucleotide sequence ID" value="NZ_JBHSOM010000007.1"/>
</dbReference>
<proteinExistence type="predicted"/>
<protein>
    <submittedName>
        <fullName evidence="2">Uncharacterized protein</fullName>
    </submittedName>
</protein>
<organism evidence="2 3">
    <name type="scientific">Paenirhodobacter huangdaonensis</name>
    <dbReference type="NCBI Taxonomy" id="2501515"/>
    <lineage>
        <taxon>Bacteria</taxon>
        <taxon>Pseudomonadati</taxon>
        <taxon>Pseudomonadota</taxon>
        <taxon>Alphaproteobacteria</taxon>
        <taxon>Rhodobacterales</taxon>
        <taxon>Rhodobacter group</taxon>
        <taxon>Paenirhodobacter</taxon>
    </lineage>
</organism>
<accession>A0A3S3LQZ2</accession>
<reference evidence="3" key="2">
    <citation type="submission" date="2019-01" db="EMBL/GenBank/DDBJ databases">
        <title>Sinorhodobacter populi sp. nov. isolated from the symptomatic bark tissue of Populus euramericana canker.</title>
        <authorList>
            <person name="Li Y."/>
        </authorList>
    </citation>
    <scope>NUCLEOTIDE SEQUENCE [LARGE SCALE GENOMIC DNA]</scope>
    <source>
        <strain evidence="3">CGMCC 1.12963</strain>
    </source>
</reference>
<dbReference type="EMBL" id="SAVA01000001">
    <property type="protein sequence ID" value="RWR54930.1"/>
    <property type="molecule type" value="Genomic_DNA"/>
</dbReference>
<evidence type="ECO:0000313" key="2">
    <source>
        <dbReference type="EMBL" id="RWR54930.1"/>
    </source>
</evidence>
<comment type="caution">
    <text evidence="2">The sequence shown here is derived from an EMBL/GenBank/DDBJ whole genome shotgun (WGS) entry which is preliminary data.</text>
</comment>
<reference evidence="2 3" key="1">
    <citation type="submission" date="2019-01" db="EMBL/GenBank/DDBJ databases">
        <title>Sinorhodobacter populi sp. nov. isolated from the symptomatic bark tissue of Populus euramericana canker.</title>
        <authorList>
            <person name="Xu G."/>
        </authorList>
    </citation>
    <scope>NUCLEOTIDE SEQUENCE [LARGE SCALE GENOMIC DNA]</scope>
    <source>
        <strain evidence="2 3">CGMCC 1.12963</strain>
    </source>
</reference>
<gene>
    <name evidence="2" type="ORF">EOW66_02385</name>
</gene>
<evidence type="ECO:0000256" key="1">
    <source>
        <dbReference type="SAM" id="MobiDB-lite"/>
    </source>
</evidence>
<keyword evidence="3" id="KW-1185">Reference proteome</keyword>
<evidence type="ECO:0000313" key="3">
    <source>
        <dbReference type="Proteomes" id="UP000288071"/>
    </source>
</evidence>
<feature type="region of interest" description="Disordered" evidence="1">
    <location>
        <begin position="26"/>
        <end position="74"/>
    </location>
</feature>